<keyword evidence="2" id="KW-1185">Reference proteome</keyword>
<evidence type="ECO:0000313" key="2">
    <source>
        <dbReference type="Proteomes" id="UP000751190"/>
    </source>
</evidence>
<organism evidence="1 2">
    <name type="scientific">Diacronema lutheri</name>
    <name type="common">Unicellular marine alga</name>
    <name type="synonym">Monochrysis lutheri</name>
    <dbReference type="NCBI Taxonomy" id="2081491"/>
    <lineage>
        <taxon>Eukaryota</taxon>
        <taxon>Haptista</taxon>
        <taxon>Haptophyta</taxon>
        <taxon>Pavlovophyceae</taxon>
        <taxon>Pavlovales</taxon>
        <taxon>Pavlovaceae</taxon>
        <taxon>Diacronema</taxon>
    </lineage>
</organism>
<accession>A0A8J5X6C8</accession>
<proteinExistence type="predicted"/>
<dbReference type="Proteomes" id="UP000751190">
    <property type="component" value="Unassembled WGS sequence"/>
</dbReference>
<gene>
    <name evidence="1" type="ORF">KFE25_001244</name>
</gene>
<dbReference type="AlphaFoldDB" id="A0A8J5X6C8"/>
<dbReference type="EMBL" id="JAGTXO010000084">
    <property type="protein sequence ID" value="KAG8457078.1"/>
    <property type="molecule type" value="Genomic_DNA"/>
</dbReference>
<comment type="caution">
    <text evidence="1">The sequence shown here is derived from an EMBL/GenBank/DDBJ whole genome shotgun (WGS) entry which is preliminary data.</text>
</comment>
<name>A0A8J5X6C8_DIALT</name>
<sequence length="89" mass="9419">MPVRRAAARAAAARARTSSACEQQLPSVAELAERHPTDARIMDAFENFKDVDALAALVGRLETLGGDAAALRSVLVRVRAGAPEQNTYG</sequence>
<reference evidence="1" key="1">
    <citation type="submission" date="2021-05" db="EMBL/GenBank/DDBJ databases">
        <title>The genome of the haptophyte Pavlova lutheri (Diacronema luteri, Pavlovales) - a model for lipid biosynthesis in eukaryotic algae.</title>
        <authorList>
            <person name="Hulatt C.J."/>
            <person name="Posewitz M.C."/>
        </authorList>
    </citation>
    <scope>NUCLEOTIDE SEQUENCE</scope>
    <source>
        <strain evidence="1">NIVA-4/92</strain>
    </source>
</reference>
<evidence type="ECO:0000313" key="1">
    <source>
        <dbReference type="EMBL" id="KAG8457078.1"/>
    </source>
</evidence>
<protein>
    <submittedName>
        <fullName evidence="1">Uncharacterized protein</fullName>
    </submittedName>
</protein>